<name>A0A7I7XQB1_9MYCO</name>
<proteinExistence type="predicted"/>
<protein>
    <submittedName>
        <fullName evidence="1">Uncharacterized protein</fullName>
    </submittedName>
</protein>
<dbReference type="Proteomes" id="UP000466517">
    <property type="component" value="Plasmid pJCM13574"/>
</dbReference>
<reference evidence="1 2" key="1">
    <citation type="journal article" date="2019" name="Emerg. Microbes Infect.">
        <title>Comprehensive subspecies identification of 175 nontuberculous mycobacteria species based on 7547 genomic profiles.</title>
        <authorList>
            <person name="Matsumoto Y."/>
            <person name="Kinjo T."/>
            <person name="Motooka D."/>
            <person name="Nabeya D."/>
            <person name="Jung N."/>
            <person name="Uechi K."/>
            <person name="Horii T."/>
            <person name="Iida T."/>
            <person name="Fujita J."/>
            <person name="Nakamura S."/>
        </authorList>
    </citation>
    <scope>NUCLEOTIDE SEQUENCE [LARGE SCALE GENOMIC DNA]</scope>
    <source>
        <strain evidence="1 2">JCM 13574</strain>
        <plasmid evidence="2">pjcm13574 dna</plasmid>
    </source>
</reference>
<keyword evidence="1" id="KW-0614">Plasmid</keyword>
<dbReference type="KEGG" id="mmag:MMAD_55880"/>
<dbReference type="RefSeq" id="WP_163744816.1">
    <property type="nucleotide sequence ID" value="NZ_AP022611.1"/>
</dbReference>
<gene>
    <name evidence="1" type="ORF">MMAD_55880</name>
</gene>
<sequence>MTSIIRYELRSLDSLPWPHGLGKSEYRRLERRLVALLGSGCLTPAVHKRAFETNIDYKNVVLEELGARAWSRDVIDVAAGAATLAGAAPLLGVDLIDDEQWWAWVREQPIADPFVRGWLISPPDITGGYLDARHRITYLRFMCGPAFSVLVRYQR</sequence>
<evidence type="ECO:0000313" key="2">
    <source>
        <dbReference type="Proteomes" id="UP000466517"/>
    </source>
</evidence>
<keyword evidence="2" id="KW-1185">Reference proteome</keyword>
<geneLocation type="plasmid" evidence="2">
    <name>pjcm13574 dna</name>
</geneLocation>
<accession>A0A7I7XQB1</accession>
<dbReference type="AlphaFoldDB" id="A0A7I7XQB1"/>
<dbReference type="EMBL" id="AP022611">
    <property type="protein sequence ID" value="BBZ31293.1"/>
    <property type="molecule type" value="Genomic_DNA"/>
</dbReference>
<organism evidence="1 2">
    <name type="scientific">Mycolicibacterium madagascariense</name>
    <dbReference type="NCBI Taxonomy" id="212765"/>
    <lineage>
        <taxon>Bacteria</taxon>
        <taxon>Bacillati</taxon>
        <taxon>Actinomycetota</taxon>
        <taxon>Actinomycetes</taxon>
        <taxon>Mycobacteriales</taxon>
        <taxon>Mycobacteriaceae</taxon>
        <taxon>Mycolicibacterium</taxon>
    </lineage>
</organism>
<evidence type="ECO:0000313" key="1">
    <source>
        <dbReference type="EMBL" id="BBZ31293.1"/>
    </source>
</evidence>